<proteinExistence type="inferred from homology"/>
<keyword evidence="3" id="KW-0808">Transferase</keyword>
<dbReference type="InterPro" id="IPR054347">
    <property type="entry name" value="TOTE_primase"/>
</dbReference>
<dbReference type="Pfam" id="PF00078">
    <property type="entry name" value="RVT_1"/>
    <property type="match status" value="1"/>
</dbReference>
<dbReference type="RefSeq" id="WP_076510644.1">
    <property type="nucleotide sequence ID" value="NZ_FTNY01000010.1"/>
</dbReference>
<dbReference type="InterPro" id="IPR043502">
    <property type="entry name" value="DNA/RNA_pol_sf"/>
</dbReference>
<keyword evidence="3" id="KW-0695">RNA-directed DNA polymerase</keyword>
<evidence type="ECO:0000256" key="1">
    <source>
        <dbReference type="ARBA" id="ARBA00034120"/>
    </source>
</evidence>
<evidence type="ECO:0000313" key="4">
    <source>
        <dbReference type="Proteomes" id="UP000186373"/>
    </source>
</evidence>
<comment type="similarity">
    <text evidence="1">Belongs to the bacterial reverse transcriptase family.</text>
</comment>
<sequence length="1857" mass="218830">MDNNDNLYRILSDKLFSIFYVDDLKYGRQQENGSYKLIKERITPVTIEDMLRNQKSLLTYQELHIVDTAFIKWICIDLDISKKEIDENEINPSNLKDVKTAAEIVVEFLNEKNIPHLVEFSGRRGFHIWIFFERLVTKSDGYNLINYIYFNVKDKFASDIAVDKFPKVPFVSKYSKGVGSGIKLPLSQNKGSNKLSFFVIINEEFDFEADNWLSIPNEKFLQKQLKILSQAQPASIKIIESVLSDFAKTDSLPRNSYKVKKAARIEDNLSLEDIISSLSQCEHLKLIFNDFEKGLNNKERSILVGLLGQLQTQENSNFGQELLLEIFSRVRGFNKEITLKKIETLKYLKPITCKSLGKCSSCFQCEMVSPVELIEGVSLEKISDYRIENIDFNLFDKIRKSLYQYSLKNDEVPLFPQLETINTIDIEIVKKNIEDIYKGSYIFDIDKYEFERKENSKTRRLFNIDPLNNIISIYFTFVLNTLYYSEISGNSYGYEFSSSFYKNNIFSNWFINWAKYTRKIESILFNAEYSNYYLIKLDIKSFYDKIDLQRLKIKLFEEAPLSIKNKLKELPNEDIFKYRNIISYLIDLSIKTTGNSKVGLPQGPVFARYLAELYLGSLDTLVEKTFISDQKREFYYRFVDDIFIFVENENRAKKLFENIQEWLSINGLQYNDSKTKIVNVQSYADSGEYHKFKDDIKYDINNANKNKNVLTQTEIQEAISKLEILTDDVKFGLKDNLRFFYSQFDNDIRLNSIKKKLAKKIPFTDTGRGALYFLFYNNLISNFPNEFWLLSENANKLRGLSLSHFLNTILLYQDDLSSHEEYIRVLIENIYDRKDLNDADKLLIAVLSLKTNNTIKLNYSEKIMFSALAQPRLKLDNSHWDLMEKKLESFNDIILLTEVNKIILTQAQTIDFLNVFASYLFLRFSEWKKNNHDFLKNEEALKAYYQIISFLTLFEKSEDINNLIVSWRLLLEISVKQGEYQDKKHQFLWVDKVSDLQYQDFSNNSYSLILSNKKGSKIGEYSCLNEFLEQYRNLLIMMLFKKDQINHYTHFKKDVLAEIDADESLFYGWIKDMTALLYPDTNDISLKNIALNGLIVLKNGERIFVKKVYENINIEKYDYLNINSSFKETKEIEYTVSNENLSKALAAPNFCVFIKNLKSVIDVHMDFNSTYKTFPFFYKPYESLSNLPIIPFYSEYKQIADSKGAISDLNVTIYWQAIEEVLSRLDTISLVEDNSKYNFTLSELGTRFYPTSAMLEMNEVSKIKFIQNFVDNILTDDLTIFQYQSVWSNTVFEMCATINNGITDIINYLKVHFDCYKEESAHLDILFSINEKLEIKNDNLLELYQTIINSLDLFMEQSPINKISFSEILKEAYLSKLFLNSLKESSVEISLLKKMNIRIEDDPHPITGESNYKIYLNNVRKEFKKIYLYNHDYQIFQDEDWDELANIIRIRGESQYLYLKDDELYIYVLQNEITKCYDRIIRRKKVYDSIYVENNIGQEDLDKYISLFPKNENLEEVFSVVEGYSNFQELKKMFSCHLKDSSEFLNRIAHWLSLFNNESLDGSQLKNYMDENQLNIRYLHTTILEVLFRHNYISEEHINYFRETLIGFVKDEDIIIVPIKNPSDDENGLKRLLNKCGFESREFNWPFNFDKLCKNEIPEKIVFITDISLTGSQTKKALSYYFKTDYENNDSLNDYFNNKGEEGKNSPKEEKYFSFANLDSCKNFYNNIIKCKEIIFLSAISTIQFEETIKDFFANINLNVSFSNYGNFLSEEEYLYGKLKYHVDEKRLFEVLINDTELLLKLFLKDKKYKDSLKDFERNNIILRINSLPAKHIKLFTLRPKKGKPLLDYIPNWKRKN</sequence>
<dbReference type="SUPFAM" id="SSF56672">
    <property type="entry name" value="DNA/RNA polymerases"/>
    <property type="match status" value="1"/>
</dbReference>
<dbReference type="EMBL" id="FTNY01000010">
    <property type="protein sequence ID" value="SIS60302.1"/>
    <property type="molecule type" value="Genomic_DNA"/>
</dbReference>
<dbReference type="PANTHER" id="PTHR34047">
    <property type="entry name" value="NUCLEAR INTRON MATURASE 1, MITOCHONDRIAL-RELATED"/>
    <property type="match status" value="1"/>
</dbReference>
<dbReference type="InterPro" id="IPR051083">
    <property type="entry name" value="GrpII_Intron_Splice-Mob/Def"/>
</dbReference>
<evidence type="ECO:0000259" key="2">
    <source>
        <dbReference type="PROSITE" id="PS50878"/>
    </source>
</evidence>
<keyword evidence="4" id="KW-1185">Reference proteome</keyword>
<dbReference type="Pfam" id="PF22548">
    <property type="entry name" value="AEP-TOTE"/>
    <property type="match status" value="1"/>
</dbReference>
<evidence type="ECO:0000313" key="3">
    <source>
        <dbReference type="EMBL" id="SIS60302.1"/>
    </source>
</evidence>
<gene>
    <name evidence="3" type="ORF">SAMN05421639_11020</name>
</gene>
<organism evidence="3 4">
    <name type="scientific">Chryseobacterium shigense</name>
    <dbReference type="NCBI Taxonomy" id="297244"/>
    <lineage>
        <taxon>Bacteria</taxon>
        <taxon>Pseudomonadati</taxon>
        <taxon>Bacteroidota</taxon>
        <taxon>Flavobacteriia</taxon>
        <taxon>Flavobacteriales</taxon>
        <taxon>Weeksellaceae</taxon>
        <taxon>Chryseobacterium group</taxon>
        <taxon>Chryseobacterium</taxon>
    </lineage>
</organism>
<dbReference type="Proteomes" id="UP000186373">
    <property type="component" value="Unassembled WGS sequence"/>
</dbReference>
<reference evidence="4" key="1">
    <citation type="submission" date="2017-01" db="EMBL/GenBank/DDBJ databases">
        <authorList>
            <person name="Varghese N."/>
            <person name="Submissions S."/>
        </authorList>
    </citation>
    <scope>NUCLEOTIDE SEQUENCE [LARGE SCALE GENOMIC DNA]</scope>
    <source>
        <strain evidence="4">DSM 17126</strain>
    </source>
</reference>
<dbReference type="Gene3D" id="3.90.920.10">
    <property type="entry name" value="DNA primase, PRIM domain"/>
    <property type="match status" value="1"/>
</dbReference>
<name>A0A1N7KFD7_9FLAO</name>
<accession>A0A1N7KFD7</accession>
<dbReference type="CDD" id="cd00525">
    <property type="entry name" value="AE_Prim_S_like"/>
    <property type="match status" value="1"/>
</dbReference>
<dbReference type="InterPro" id="IPR000477">
    <property type="entry name" value="RT_dom"/>
</dbReference>
<dbReference type="PANTHER" id="PTHR34047:SF8">
    <property type="entry name" value="PROTEIN YKFC"/>
    <property type="match status" value="1"/>
</dbReference>
<dbReference type="CDD" id="cd01646">
    <property type="entry name" value="RT_Bac_retron_I"/>
    <property type="match status" value="1"/>
</dbReference>
<dbReference type="GO" id="GO:0003964">
    <property type="term" value="F:RNA-directed DNA polymerase activity"/>
    <property type="evidence" value="ECO:0007669"/>
    <property type="project" value="UniProtKB-KW"/>
</dbReference>
<feature type="domain" description="Reverse transcriptase" evidence="2">
    <location>
        <begin position="432"/>
        <end position="700"/>
    </location>
</feature>
<dbReference type="PROSITE" id="PS50878">
    <property type="entry name" value="RT_POL"/>
    <property type="match status" value="1"/>
</dbReference>
<dbReference type="SUPFAM" id="SSF56747">
    <property type="entry name" value="Prim-pol domain"/>
    <property type="match status" value="1"/>
</dbReference>
<protein>
    <submittedName>
        <fullName evidence="3">Reverse transcriptase (RNA-dependent DNA polymerase)</fullName>
    </submittedName>
</protein>
<keyword evidence="3" id="KW-0548">Nucleotidyltransferase</keyword>